<comment type="subcellular location">
    <subcellularLocation>
        <location evidence="5">Cytoplasm</location>
    </subcellularLocation>
    <subcellularLocation>
        <location evidence="5">Chromosome</location>
    </subcellularLocation>
</comment>
<dbReference type="RefSeq" id="WP_048088578.1">
    <property type="nucleotide sequence ID" value="NZ_JMIY01000001.1"/>
</dbReference>
<dbReference type="PATRIC" id="fig|1392998.3.peg.700"/>
<evidence type="ECO:0000256" key="5">
    <source>
        <dbReference type="HAMAP-Rule" id="MF_01122"/>
    </source>
</evidence>
<dbReference type="GO" id="GO:0003723">
    <property type="term" value="F:RNA binding"/>
    <property type="evidence" value="ECO:0007669"/>
    <property type="project" value="InterPro"/>
</dbReference>
<dbReference type="GO" id="GO:0030261">
    <property type="term" value="P:chromosome condensation"/>
    <property type="evidence" value="ECO:0007669"/>
    <property type="project" value="UniProtKB-KW"/>
</dbReference>
<dbReference type="InterPro" id="IPR036882">
    <property type="entry name" value="Alba-like_dom_sf"/>
</dbReference>
<keyword evidence="4 5" id="KW-0238">DNA-binding</keyword>
<dbReference type="GO" id="GO:0005694">
    <property type="term" value="C:chromosome"/>
    <property type="evidence" value="ECO:0007669"/>
    <property type="project" value="UniProtKB-SubCell"/>
</dbReference>
<dbReference type="AlphaFoldDB" id="A0A062VDF3"/>
<dbReference type="Gene3D" id="3.30.110.20">
    <property type="entry name" value="Alba-like domain"/>
    <property type="match status" value="1"/>
</dbReference>
<accession>A0A062VDF3</accession>
<evidence type="ECO:0000313" key="7">
    <source>
        <dbReference type="EMBL" id="KCZ73275.1"/>
    </source>
</evidence>
<keyword evidence="8" id="KW-1185">Reference proteome</keyword>
<name>A0A062VDF3_9EURY</name>
<sequence>MTEDNVVYIGSKPVMNYVLAVVTQFNNGASEVTIKARGRAISRAVDVAEVTRNRFVAESKVKDIRIATERIASDKGDSNISTMEIVMIK</sequence>
<evidence type="ECO:0000313" key="8">
    <source>
        <dbReference type="Proteomes" id="UP000027153"/>
    </source>
</evidence>
<comment type="function">
    <text evidence="5">Binds double-stranded DNA tightly but without sequence specificity. Involved in DNA compaction.</text>
</comment>
<keyword evidence="3 5" id="KW-0963">Cytoplasm</keyword>
<protein>
    <recommendedName>
        <fullName evidence="5">DNA/RNA-binding protein Alba</fullName>
    </recommendedName>
</protein>
<dbReference type="InterPro" id="IPR002775">
    <property type="entry name" value="DNA/RNA-bd_Alba-like"/>
</dbReference>
<dbReference type="Proteomes" id="UP000027153">
    <property type="component" value="Unassembled WGS sequence"/>
</dbReference>
<reference evidence="7 8" key="1">
    <citation type="journal article" date="2013" name="Nature">
        <title>Anaerobic oxidation of methane coupled to nitrate reduction in a novel archaeal lineage.</title>
        <authorList>
            <person name="Haroon M.F."/>
            <person name="Hu S."/>
            <person name="Shi Y."/>
            <person name="Imelfort M."/>
            <person name="Keller J."/>
            <person name="Hugenholtz P."/>
            <person name="Yuan Z."/>
            <person name="Tyson G.W."/>
        </authorList>
    </citation>
    <scope>NUCLEOTIDE SEQUENCE [LARGE SCALE GENOMIC DNA]</scope>
    <source>
        <strain evidence="7 8">ANME-2d</strain>
    </source>
</reference>
<dbReference type="OrthoDB" id="10360at2157"/>
<comment type="caution">
    <text evidence="7">The sequence shown here is derived from an EMBL/GenBank/DDBJ whole genome shotgun (WGS) entry which is preliminary data.</text>
</comment>
<dbReference type="Pfam" id="PF01918">
    <property type="entry name" value="Alba"/>
    <property type="match status" value="1"/>
</dbReference>
<dbReference type="NCBIfam" id="TIGR00285">
    <property type="entry name" value="DNA-binding protein Alba"/>
    <property type="match status" value="1"/>
</dbReference>
<dbReference type="InterPro" id="IPR013795">
    <property type="entry name" value="DNA/RNA-bd_Alba"/>
</dbReference>
<proteinExistence type="inferred from homology"/>
<evidence type="ECO:0000256" key="2">
    <source>
        <dbReference type="ARBA" id="ARBA00022454"/>
    </source>
</evidence>
<dbReference type="HAMAP" id="MF_01122">
    <property type="entry name" value="AlbA"/>
    <property type="match status" value="1"/>
</dbReference>
<keyword evidence="2 5" id="KW-0158">Chromosome</keyword>
<evidence type="ECO:0000256" key="1">
    <source>
        <dbReference type="ARBA" id="ARBA00008018"/>
    </source>
</evidence>
<keyword evidence="5" id="KW-0226">DNA condensation</keyword>
<evidence type="ECO:0000256" key="4">
    <source>
        <dbReference type="ARBA" id="ARBA00023125"/>
    </source>
</evidence>
<comment type="caution">
    <text evidence="5">Lacks conserved residue(s) required for the propagation of feature annotation.</text>
</comment>
<feature type="domain" description="DNA/RNA-binding protein Alba-like" evidence="6">
    <location>
        <begin position="5"/>
        <end position="66"/>
    </location>
</feature>
<dbReference type="GO" id="GO:0003690">
    <property type="term" value="F:double-stranded DNA binding"/>
    <property type="evidence" value="ECO:0007669"/>
    <property type="project" value="UniProtKB-UniRule"/>
</dbReference>
<dbReference type="PIRSF" id="PIRSF028732">
    <property type="entry name" value="Alba"/>
    <property type="match status" value="1"/>
</dbReference>
<evidence type="ECO:0000259" key="6">
    <source>
        <dbReference type="Pfam" id="PF01918"/>
    </source>
</evidence>
<dbReference type="GO" id="GO:0005737">
    <property type="term" value="C:cytoplasm"/>
    <property type="evidence" value="ECO:0007669"/>
    <property type="project" value="UniProtKB-SubCell"/>
</dbReference>
<organism evidence="7 8">
    <name type="scientific">Candidatus Methanoperedens nitratireducens</name>
    <dbReference type="NCBI Taxonomy" id="1392998"/>
    <lineage>
        <taxon>Archaea</taxon>
        <taxon>Methanobacteriati</taxon>
        <taxon>Methanobacteriota</taxon>
        <taxon>Stenosarchaea group</taxon>
        <taxon>Methanomicrobia</taxon>
        <taxon>Methanosarcinales</taxon>
        <taxon>ANME-2 cluster</taxon>
        <taxon>Candidatus Methanoperedentaceae</taxon>
        <taxon>Candidatus Methanoperedens</taxon>
    </lineage>
</organism>
<dbReference type="EMBL" id="JMIY01000001">
    <property type="protein sequence ID" value="KCZ73275.1"/>
    <property type="molecule type" value="Genomic_DNA"/>
</dbReference>
<comment type="similarity">
    <text evidence="1 5">Belongs to the histone-like Alba family.</text>
</comment>
<dbReference type="SUPFAM" id="SSF82704">
    <property type="entry name" value="AlbA-like"/>
    <property type="match status" value="1"/>
</dbReference>
<evidence type="ECO:0000256" key="3">
    <source>
        <dbReference type="ARBA" id="ARBA00022490"/>
    </source>
</evidence>
<gene>
    <name evidence="5" type="primary">albA</name>
    <name evidence="7" type="ORF">ANME2D_00341</name>
</gene>
<dbReference type="NCBIfam" id="NF003088">
    <property type="entry name" value="PRK04015.1"/>
    <property type="match status" value="1"/>
</dbReference>